<organism evidence="1 2">
    <name type="scientific">Candidatus Defluviibacterium haderslevense</name>
    <dbReference type="NCBI Taxonomy" id="2981993"/>
    <lineage>
        <taxon>Bacteria</taxon>
        <taxon>Pseudomonadati</taxon>
        <taxon>Bacteroidota</taxon>
        <taxon>Saprospiria</taxon>
        <taxon>Saprospirales</taxon>
        <taxon>Saprospiraceae</taxon>
        <taxon>Candidatus Defluviibacterium</taxon>
    </lineage>
</organism>
<proteinExistence type="predicted"/>
<name>A0A9D7SDZ7_9BACT</name>
<accession>A0A9D7SDZ7</accession>
<protein>
    <submittedName>
        <fullName evidence="1">Uncharacterized protein</fullName>
    </submittedName>
</protein>
<evidence type="ECO:0000313" key="2">
    <source>
        <dbReference type="Proteomes" id="UP000808349"/>
    </source>
</evidence>
<dbReference type="Proteomes" id="UP000808349">
    <property type="component" value="Unassembled WGS sequence"/>
</dbReference>
<evidence type="ECO:0000313" key="1">
    <source>
        <dbReference type="EMBL" id="MBK9719855.1"/>
    </source>
</evidence>
<gene>
    <name evidence="1" type="ORF">IPO85_20530</name>
</gene>
<sequence>MKLYSYKRNRTTWLIPIIFVLSGLNSGLLFAQENSVNDIFNYEVRIGANIDLYRGLLSNRDFVKNQFKGQTGIKVFVSGMLNVNSPNWILAYGPTISIYNKSLGNSQDPLENDIQIDFLNSFTAGVGLKHTDHMKYLRTLGNSPAYDLRHDFNYALSLSGNFLINNHHRNQSVGAINVTLFDALTLNYCNDGGPGIEHIGSGDNFDRWWTGSGGIYVHSKKTNRANLGFNYFEFTFDQFTGYSPLVYELSNILGANIPEYSLSKSPTTKQTLPSSYNSSAYTMRFSWAELYPVSLEFGVIGSLVERTKKSRRIFGFQDLIHASGGYILHPNRDDTRLFFGATYNTSIYVKD</sequence>
<dbReference type="EMBL" id="JADKFW010000021">
    <property type="protein sequence ID" value="MBK9719855.1"/>
    <property type="molecule type" value="Genomic_DNA"/>
</dbReference>
<reference evidence="1 2" key="1">
    <citation type="submission" date="2020-10" db="EMBL/GenBank/DDBJ databases">
        <title>Connecting structure to function with the recovery of over 1000 high-quality activated sludge metagenome-assembled genomes encoding full-length rRNA genes using long-read sequencing.</title>
        <authorList>
            <person name="Singleton C.M."/>
            <person name="Petriglieri F."/>
            <person name="Kristensen J.M."/>
            <person name="Kirkegaard R.H."/>
            <person name="Michaelsen T.Y."/>
            <person name="Andersen M.H."/>
            <person name="Karst S.M."/>
            <person name="Dueholm M.S."/>
            <person name="Nielsen P.H."/>
            <person name="Albertsen M."/>
        </authorList>
    </citation>
    <scope>NUCLEOTIDE SEQUENCE [LARGE SCALE GENOMIC DNA]</scope>
    <source>
        <strain evidence="1">Ribe_18-Q3-R11-54_BAT3C.373</strain>
    </source>
</reference>
<dbReference type="AlphaFoldDB" id="A0A9D7SDZ7"/>
<comment type="caution">
    <text evidence="1">The sequence shown here is derived from an EMBL/GenBank/DDBJ whole genome shotgun (WGS) entry which is preliminary data.</text>
</comment>